<dbReference type="EMBL" id="CM004401">
    <property type="protein sequence ID" value="OAY29761.1"/>
    <property type="molecule type" value="Genomic_DNA"/>
</dbReference>
<feature type="compositionally biased region" description="Basic and acidic residues" evidence="2">
    <location>
        <begin position="202"/>
        <end position="214"/>
    </location>
</feature>
<evidence type="ECO:0000256" key="1">
    <source>
        <dbReference type="PROSITE-ProRule" id="PRU00649"/>
    </source>
</evidence>
<dbReference type="STRING" id="3983.A0A2C9UHT7"/>
<feature type="compositionally biased region" description="Basic and acidic residues" evidence="2">
    <location>
        <begin position="423"/>
        <end position="439"/>
    </location>
</feature>
<keyword evidence="5" id="KW-1185">Reference proteome</keyword>
<dbReference type="GO" id="GO:0032784">
    <property type="term" value="P:regulation of DNA-templated transcription elongation"/>
    <property type="evidence" value="ECO:0007669"/>
    <property type="project" value="InterPro"/>
</dbReference>
<dbReference type="PROSITE" id="PS51319">
    <property type="entry name" value="TFIIS_N"/>
    <property type="match status" value="1"/>
</dbReference>
<dbReference type="InterPro" id="IPR044204">
    <property type="entry name" value="IWS1/2"/>
</dbReference>
<feature type="compositionally biased region" description="Basic and acidic residues" evidence="2">
    <location>
        <begin position="97"/>
        <end position="106"/>
    </location>
</feature>
<organism evidence="4 5">
    <name type="scientific">Manihot esculenta</name>
    <name type="common">Cassava</name>
    <name type="synonym">Jatropha manihot</name>
    <dbReference type="NCBI Taxonomy" id="3983"/>
    <lineage>
        <taxon>Eukaryota</taxon>
        <taxon>Viridiplantae</taxon>
        <taxon>Streptophyta</taxon>
        <taxon>Embryophyta</taxon>
        <taxon>Tracheophyta</taxon>
        <taxon>Spermatophyta</taxon>
        <taxon>Magnoliopsida</taxon>
        <taxon>eudicotyledons</taxon>
        <taxon>Gunneridae</taxon>
        <taxon>Pentapetalae</taxon>
        <taxon>rosids</taxon>
        <taxon>fabids</taxon>
        <taxon>Malpighiales</taxon>
        <taxon>Euphorbiaceae</taxon>
        <taxon>Crotonoideae</taxon>
        <taxon>Manihoteae</taxon>
        <taxon>Manihot</taxon>
    </lineage>
</organism>
<feature type="compositionally biased region" description="Acidic residues" evidence="2">
    <location>
        <begin position="1"/>
        <end position="23"/>
    </location>
</feature>
<feature type="region of interest" description="Disordered" evidence="2">
    <location>
        <begin position="406"/>
        <end position="473"/>
    </location>
</feature>
<proteinExistence type="predicted"/>
<feature type="compositionally biased region" description="Polar residues" evidence="2">
    <location>
        <begin position="440"/>
        <end position="449"/>
    </location>
</feature>
<feature type="compositionally biased region" description="Acidic residues" evidence="2">
    <location>
        <begin position="220"/>
        <end position="229"/>
    </location>
</feature>
<dbReference type="GO" id="GO:0009742">
    <property type="term" value="P:brassinosteroid mediated signaling pathway"/>
    <property type="evidence" value="ECO:0007669"/>
    <property type="project" value="EnsemblPlants"/>
</dbReference>
<comment type="caution">
    <text evidence="4">The sequence shown here is derived from an EMBL/GenBank/DDBJ whole genome shotgun (WGS) entry which is preliminary data.</text>
</comment>
<name>A0A2C9UHT7_MANES</name>
<evidence type="ECO:0000313" key="4">
    <source>
        <dbReference type="EMBL" id="OAY29761.1"/>
    </source>
</evidence>
<sequence length="519" mass="58760">MGYEDDPYRDEDGEPLMDYDEMQSDGGQSPEPHHDDFLEDDVDGWGEQARERSQTPVYDVDKVGKPRKRLVKKSDSGMGTKENFVVPELVDEDEDGEFGRDYAMEAKKRKKLGKEGSGSIGKDRKKFSKGEKKYSSNGGKGGSSSKSGLMKKGMYSGKLAGKEDGEVKEMWDTIAGGDSEDDQDGPRTMDDDNFIDDSGLDPADRYGSDNEPRSPGDAPQAEEGEEDEEIKELFKMGKKRKKNEKSPAEIALLVENVMAELEVTAEEDAELNRRGKPAINKLKKLPLLTEVLSKKQLQQEFIDHGVLTLLKNWLEPLPDGSLPNINIRAAILKILTDFPIDLEQYDRREQLKKSGLGKVIMFLSKSDEETTSNRKLAKDLVDKWSRPIFNKSTRFEDMRNIDDDRAYRRPTVRRPANSSAGMESRDGDLDLDISRERRSGQSSARQQHASRPEATPLDFVVRPQSKIDPEEIRNRAKQVVQDQRRLKMNRKLQQLKAPKKKQLQATKLSVEGRGMLKYL</sequence>
<evidence type="ECO:0000259" key="3">
    <source>
        <dbReference type="PROSITE" id="PS51319"/>
    </source>
</evidence>
<dbReference type="GO" id="GO:0005634">
    <property type="term" value="C:nucleus"/>
    <property type="evidence" value="ECO:0007669"/>
    <property type="project" value="UniProtKB-SubCell"/>
</dbReference>
<feature type="compositionally biased region" description="Basic and acidic residues" evidence="2">
    <location>
        <begin position="160"/>
        <end position="171"/>
    </location>
</feature>
<dbReference type="Gene3D" id="1.20.930.10">
    <property type="entry name" value="Conserved domain common to transcription factors TFIIS, elongin A, CRSP70"/>
    <property type="match status" value="1"/>
</dbReference>
<dbReference type="AlphaFoldDB" id="A0A2C9UHT7"/>
<accession>A0A2C9UHT7</accession>
<dbReference type="SUPFAM" id="SSF47676">
    <property type="entry name" value="Conserved domain common to transcription factors TFIIS, elongin A, CRSP70"/>
    <property type="match status" value="1"/>
</dbReference>
<dbReference type="OrthoDB" id="21124at2759"/>
<dbReference type="Gramene" id="Manes.15G170300.1.v8.1">
    <property type="protein sequence ID" value="Manes.15G170300.1.v8.1.CDS"/>
    <property type="gene ID" value="Manes.15G170300.v8.1"/>
</dbReference>
<feature type="compositionally biased region" description="Basic and acidic residues" evidence="2">
    <location>
        <begin position="48"/>
        <end position="64"/>
    </location>
</feature>
<reference evidence="5" key="1">
    <citation type="journal article" date="2016" name="Nat. Biotechnol.">
        <title>Sequencing wild and cultivated cassava and related species reveals extensive interspecific hybridization and genetic diversity.</title>
        <authorList>
            <person name="Bredeson J.V."/>
            <person name="Lyons J.B."/>
            <person name="Prochnik S.E."/>
            <person name="Wu G.A."/>
            <person name="Ha C.M."/>
            <person name="Edsinger-Gonzales E."/>
            <person name="Grimwood J."/>
            <person name="Schmutz J."/>
            <person name="Rabbi I.Y."/>
            <person name="Egesi C."/>
            <person name="Nauluvula P."/>
            <person name="Lebot V."/>
            <person name="Ndunguru J."/>
            <person name="Mkamilo G."/>
            <person name="Bart R.S."/>
            <person name="Setter T.L."/>
            <person name="Gleadow R.M."/>
            <person name="Kulakow P."/>
            <person name="Ferguson M.E."/>
            <person name="Rounsley S."/>
            <person name="Rokhsar D.S."/>
        </authorList>
    </citation>
    <scope>NUCLEOTIDE SEQUENCE [LARGE SCALE GENOMIC DNA]</scope>
    <source>
        <strain evidence="5">cv. AM560-2</strain>
    </source>
</reference>
<dbReference type="InterPro" id="IPR035441">
    <property type="entry name" value="TFIIS/LEDGF_dom_sf"/>
</dbReference>
<feature type="domain" description="TFIIS N-terminal" evidence="3">
    <location>
        <begin position="308"/>
        <end position="391"/>
    </location>
</feature>
<dbReference type="InterPro" id="IPR017923">
    <property type="entry name" value="TFIIS_N"/>
</dbReference>
<dbReference type="GO" id="GO:0023052">
    <property type="term" value="P:signaling"/>
    <property type="evidence" value="ECO:0000318"/>
    <property type="project" value="GO_Central"/>
</dbReference>
<feature type="region of interest" description="Disordered" evidence="2">
    <location>
        <begin position="1"/>
        <end position="229"/>
    </location>
</feature>
<feature type="compositionally biased region" description="Low complexity" evidence="2">
    <location>
        <begin position="143"/>
        <end position="159"/>
    </location>
</feature>
<dbReference type="FunFam" id="1.20.930.10:FF:000012">
    <property type="entry name" value="Protein IWS1 homolog 1"/>
    <property type="match status" value="1"/>
</dbReference>
<gene>
    <name evidence="4" type="ORF">MANES_15G170300v8</name>
</gene>
<protein>
    <recommendedName>
        <fullName evidence="3">TFIIS N-terminal domain-containing protein</fullName>
    </recommendedName>
</protein>
<keyword evidence="1" id="KW-0539">Nucleus</keyword>
<dbReference type="OMA" id="REMKEMW"/>
<comment type="subcellular location">
    <subcellularLocation>
        <location evidence="1">Nucleus</location>
    </subcellularLocation>
</comment>
<dbReference type="PANTHER" id="PTHR47350:SF4">
    <property type="entry name" value="PROTEIN IWS1 HOMOLOG 1"/>
    <property type="match status" value="1"/>
</dbReference>
<dbReference type="PANTHER" id="PTHR47350">
    <property type="entry name" value="PROTEIN IWS1 HOMOLOG 1"/>
    <property type="match status" value="1"/>
</dbReference>
<dbReference type="Proteomes" id="UP000091857">
    <property type="component" value="Chromosome 15"/>
</dbReference>
<dbReference type="Pfam" id="PF08711">
    <property type="entry name" value="Med26"/>
    <property type="match status" value="1"/>
</dbReference>
<evidence type="ECO:0000313" key="5">
    <source>
        <dbReference type="Proteomes" id="UP000091857"/>
    </source>
</evidence>
<evidence type="ECO:0000256" key="2">
    <source>
        <dbReference type="SAM" id="MobiDB-lite"/>
    </source>
</evidence>